<organism evidence="1 2">
    <name type="scientific">Brucella tritici</name>
    <dbReference type="NCBI Taxonomy" id="94626"/>
    <lineage>
        <taxon>Bacteria</taxon>
        <taxon>Pseudomonadati</taxon>
        <taxon>Pseudomonadota</taxon>
        <taxon>Alphaproteobacteria</taxon>
        <taxon>Hyphomicrobiales</taxon>
        <taxon>Brucellaceae</taxon>
        <taxon>Brucella/Ochrobactrum group</taxon>
        <taxon>Brucella</taxon>
    </lineage>
</organism>
<accession>A0A833FLI7</accession>
<evidence type="ECO:0000313" key="1">
    <source>
        <dbReference type="EMBL" id="KAB2661800.1"/>
    </source>
</evidence>
<name>A0A833FLI7_9HYPH</name>
<gene>
    <name evidence="1" type="ORF">F9K91_24180</name>
</gene>
<dbReference type="AlphaFoldDB" id="A0A833FLI7"/>
<sequence length="42" mass="4303">FSLGGTLHELEAADVSGLETAKENAREYAQAVINAIRGGTAA</sequence>
<dbReference type="EMBL" id="WBWA01000042">
    <property type="protein sequence ID" value="KAB2661800.1"/>
    <property type="molecule type" value="Genomic_DNA"/>
</dbReference>
<proteinExistence type="predicted"/>
<feature type="non-terminal residue" evidence="1">
    <location>
        <position position="1"/>
    </location>
</feature>
<protein>
    <submittedName>
        <fullName evidence="1">ParA family protein</fullName>
    </submittedName>
</protein>
<reference evidence="1 2" key="1">
    <citation type="submission" date="2019-09" db="EMBL/GenBank/DDBJ databases">
        <title>Taxonomic organization of the family Brucellaceae based on a phylogenomic approach.</title>
        <authorList>
            <person name="Leclercq S."/>
            <person name="Cloeckaert A."/>
            <person name="Zygmunt M.S."/>
        </authorList>
    </citation>
    <scope>NUCLEOTIDE SEQUENCE [LARGE SCALE GENOMIC DNA]</scope>
    <source>
        <strain evidence="1 2">LMG 18957</strain>
    </source>
</reference>
<keyword evidence="2" id="KW-1185">Reference proteome</keyword>
<evidence type="ECO:0000313" key="2">
    <source>
        <dbReference type="Proteomes" id="UP000430843"/>
    </source>
</evidence>
<comment type="caution">
    <text evidence="1">The sequence shown here is derived from an EMBL/GenBank/DDBJ whole genome shotgun (WGS) entry which is preliminary data.</text>
</comment>
<dbReference type="Proteomes" id="UP000430843">
    <property type="component" value="Unassembled WGS sequence"/>
</dbReference>